<evidence type="ECO:0000313" key="2">
    <source>
        <dbReference type="Proteomes" id="UP000274822"/>
    </source>
</evidence>
<keyword evidence="2" id="KW-1185">Reference proteome</keyword>
<dbReference type="EMBL" id="RBNJ01001441">
    <property type="protein sequence ID" value="RUS33165.1"/>
    <property type="molecule type" value="Genomic_DNA"/>
</dbReference>
<dbReference type="GO" id="GO:0016791">
    <property type="term" value="F:phosphatase activity"/>
    <property type="evidence" value="ECO:0007669"/>
    <property type="project" value="TreeGrafter"/>
</dbReference>
<accession>A0A433QTT3</accession>
<dbReference type="SUPFAM" id="SSF56784">
    <property type="entry name" value="HAD-like"/>
    <property type="match status" value="1"/>
</dbReference>
<dbReference type="AlphaFoldDB" id="A0A433QTT3"/>
<sequence length="278" mass="30251">MNVLTKSLCSSRFASNNTKESSARLINKLSNLGFDVQRHELMYLHPNLSVAPDLHLTFSVPRSGRFEGAQVRRQRRPSPLLLLEDIAREEFDGIPTGEPNNAVVIGLSPTSFRYELVGLNKAFHLILNGAPLIAAHKAQFCTEKEGEVILGPGAFITGLEYATGTTATIVGKPSRSFYELALKDIGCLDCPQEVVMIARKPSVSRVLICPRLQTGDNIRTDFGHGAHELGLIRYLVKTGYYRDGDESKSDENGVHGVDGIFDNFGSVVNHIVGGGSSA</sequence>
<keyword evidence="1" id="KW-0378">Hydrolase</keyword>
<name>A0A433QTT3_9FUNG</name>
<proteinExistence type="predicted"/>
<dbReference type="PANTHER" id="PTHR19288">
    <property type="entry name" value="4-NITROPHENYLPHOSPHATASE-RELATED"/>
    <property type="match status" value="1"/>
</dbReference>
<dbReference type="Gene3D" id="3.40.50.1000">
    <property type="entry name" value="HAD superfamily/HAD-like"/>
    <property type="match status" value="2"/>
</dbReference>
<comment type="caution">
    <text evidence="1">The sequence shown here is derived from an EMBL/GenBank/DDBJ whole genome shotgun (WGS) entry which is preliminary data.</text>
</comment>
<dbReference type="PANTHER" id="PTHR19288:SF46">
    <property type="entry name" value="HALOACID DEHALOGENASE-LIKE HYDROLASE DOMAIN-CONTAINING PROTEIN 2"/>
    <property type="match status" value="1"/>
</dbReference>
<organism evidence="1 2">
    <name type="scientific">Jimgerdemannia flammicorona</name>
    <dbReference type="NCBI Taxonomy" id="994334"/>
    <lineage>
        <taxon>Eukaryota</taxon>
        <taxon>Fungi</taxon>
        <taxon>Fungi incertae sedis</taxon>
        <taxon>Mucoromycota</taxon>
        <taxon>Mucoromycotina</taxon>
        <taxon>Endogonomycetes</taxon>
        <taxon>Endogonales</taxon>
        <taxon>Endogonaceae</taxon>
        <taxon>Jimgerdemannia</taxon>
    </lineage>
</organism>
<dbReference type="GO" id="GO:0005737">
    <property type="term" value="C:cytoplasm"/>
    <property type="evidence" value="ECO:0007669"/>
    <property type="project" value="TreeGrafter"/>
</dbReference>
<gene>
    <name evidence="1" type="ORF">BC938DRAFT_472810</name>
</gene>
<dbReference type="InterPro" id="IPR023214">
    <property type="entry name" value="HAD_sf"/>
</dbReference>
<dbReference type="Proteomes" id="UP000274822">
    <property type="component" value="Unassembled WGS sequence"/>
</dbReference>
<dbReference type="InterPro" id="IPR036412">
    <property type="entry name" value="HAD-like_sf"/>
</dbReference>
<evidence type="ECO:0000313" key="1">
    <source>
        <dbReference type="EMBL" id="RUS33165.1"/>
    </source>
</evidence>
<protein>
    <submittedName>
        <fullName evidence="1">Haloacid dehalogenase-like hydrolase domain-containing protein 2</fullName>
    </submittedName>
</protein>
<reference evidence="1 2" key="1">
    <citation type="journal article" date="2018" name="New Phytol.">
        <title>Phylogenomics of Endogonaceae and evolution of mycorrhizas within Mucoromycota.</title>
        <authorList>
            <person name="Chang Y."/>
            <person name="Desiro A."/>
            <person name="Na H."/>
            <person name="Sandor L."/>
            <person name="Lipzen A."/>
            <person name="Clum A."/>
            <person name="Barry K."/>
            <person name="Grigoriev I.V."/>
            <person name="Martin F.M."/>
            <person name="Stajich J.E."/>
            <person name="Smith M.E."/>
            <person name="Bonito G."/>
            <person name="Spatafora J.W."/>
        </authorList>
    </citation>
    <scope>NUCLEOTIDE SEQUENCE [LARGE SCALE GENOMIC DNA]</scope>
    <source>
        <strain evidence="1 2">AD002</strain>
    </source>
</reference>